<name>A0A1I6FJP7_9PSEU</name>
<protein>
    <recommendedName>
        <fullName evidence="4">DUF692 domain-containing protein</fullName>
    </recommendedName>
</protein>
<dbReference type="Gene3D" id="3.20.20.150">
    <property type="entry name" value="Divalent-metal-dependent TIM barrel enzymes"/>
    <property type="match status" value="1"/>
</dbReference>
<dbReference type="AlphaFoldDB" id="A0A1I6FJP7"/>
<dbReference type="InterPro" id="IPR007801">
    <property type="entry name" value="MbnB/TglH/ChrH"/>
</dbReference>
<feature type="region of interest" description="Disordered" evidence="1">
    <location>
        <begin position="273"/>
        <end position="299"/>
    </location>
</feature>
<evidence type="ECO:0000256" key="1">
    <source>
        <dbReference type="SAM" id="MobiDB-lite"/>
    </source>
</evidence>
<evidence type="ECO:0000313" key="3">
    <source>
        <dbReference type="Proteomes" id="UP000198583"/>
    </source>
</evidence>
<dbReference type="RefSeq" id="WP_093606515.1">
    <property type="nucleotide sequence ID" value="NZ_FOYL01000030.1"/>
</dbReference>
<proteinExistence type="predicted"/>
<gene>
    <name evidence="2" type="ORF">SAMN04488564_13010</name>
</gene>
<dbReference type="Pfam" id="PF05114">
    <property type="entry name" value="MbnB_TglH_ChrH"/>
    <property type="match status" value="1"/>
</dbReference>
<organism evidence="2 3">
    <name type="scientific">Lentzea waywayandensis</name>
    <dbReference type="NCBI Taxonomy" id="84724"/>
    <lineage>
        <taxon>Bacteria</taxon>
        <taxon>Bacillati</taxon>
        <taxon>Actinomycetota</taxon>
        <taxon>Actinomycetes</taxon>
        <taxon>Pseudonocardiales</taxon>
        <taxon>Pseudonocardiaceae</taxon>
        <taxon>Lentzea</taxon>
    </lineage>
</organism>
<dbReference type="OrthoDB" id="9763101at2"/>
<feature type="compositionally biased region" description="Basic and acidic residues" evidence="1">
    <location>
        <begin position="290"/>
        <end position="299"/>
    </location>
</feature>
<dbReference type="STRING" id="84724.SAMN04488564_13010"/>
<keyword evidence="3" id="KW-1185">Reference proteome</keyword>
<accession>A0A1I6FJP7</accession>
<evidence type="ECO:0008006" key="4">
    <source>
        <dbReference type="Google" id="ProtNLM"/>
    </source>
</evidence>
<dbReference type="Proteomes" id="UP000198583">
    <property type="component" value="Unassembled WGS sequence"/>
</dbReference>
<evidence type="ECO:0000313" key="2">
    <source>
        <dbReference type="EMBL" id="SFR30161.1"/>
    </source>
</evidence>
<sequence length="419" mass="46174">MIPTLTLEIASPGAIPVALRALNLAGMKPNLVEVFWDGFCHLEPIEVMGHLEEFDAAISLHISNSRFLETPEDELSGYLSRLRKSISVLAPTAVSDHVYRFTVGQLRPCFPLECDYRAVERSAVDRIIRYQDTIGQTLLLENYASTSAIGGAQPEFFEEIMSKTGCRLLWDVTNALVAHFNGWCEIDRWTHLLEKSRSLHVHVGTLGVDKYEGDYRVTQGDGPDSASMELLKDTVRLFPVSHIVYEGSAGASAEDLAQSLLAIESAALRSPFGSAGSNPYSGGGPRNRGRSGDEPQDDSRQIERALRDLYLTSTIPNDLPEGHSLWQAPLYGTPADASTAEIESRMMRAGELWLENHDLSHGRLLVLSRSDAELSFGFERAASPSESAKARGPIRRRLLSPLRSHGVGGYLFAETDHRL</sequence>
<dbReference type="EMBL" id="FOYL01000030">
    <property type="protein sequence ID" value="SFR30161.1"/>
    <property type="molecule type" value="Genomic_DNA"/>
</dbReference>
<reference evidence="3" key="1">
    <citation type="submission" date="2016-10" db="EMBL/GenBank/DDBJ databases">
        <authorList>
            <person name="Varghese N."/>
            <person name="Submissions S."/>
        </authorList>
    </citation>
    <scope>NUCLEOTIDE SEQUENCE [LARGE SCALE GENOMIC DNA]</scope>
    <source>
        <strain evidence="3">DSM 44232</strain>
    </source>
</reference>